<keyword evidence="5" id="KW-1185">Reference proteome</keyword>
<dbReference type="PANTHER" id="PTHR43108:SF8">
    <property type="entry name" value="SD21168P"/>
    <property type="match status" value="1"/>
</dbReference>
<comment type="similarity">
    <text evidence="2">Belongs to the sulfatase family.</text>
</comment>
<dbReference type="AlphaFoldDB" id="A0A9P0ATQ4"/>
<name>A0A9P0ATQ4_BRAAE</name>
<dbReference type="InterPro" id="IPR000917">
    <property type="entry name" value="Sulfatase_N"/>
</dbReference>
<protein>
    <recommendedName>
        <fullName evidence="3">Sulfatase N-terminal domain-containing protein</fullName>
    </recommendedName>
</protein>
<dbReference type="Gene3D" id="3.40.720.10">
    <property type="entry name" value="Alkaline Phosphatase, subunit A"/>
    <property type="match status" value="1"/>
</dbReference>
<accession>A0A9P0ATQ4</accession>
<dbReference type="EMBL" id="OV121142">
    <property type="protein sequence ID" value="CAH0549393.1"/>
    <property type="molecule type" value="Genomic_DNA"/>
</dbReference>
<evidence type="ECO:0000256" key="1">
    <source>
        <dbReference type="ARBA" id="ARBA00001913"/>
    </source>
</evidence>
<dbReference type="SUPFAM" id="SSF53649">
    <property type="entry name" value="Alkaline phosphatase-like"/>
    <property type="match status" value="1"/>
</dbReference>
<gene>
    <name evidence="4" type="ORF">MELIAE_LOCUS2557</name>
</gene>
<reference evidence="4" key="1">
    <citation type="submission" date="2021-12" db="EMBL/GenBank/DDBJ databases">
        <authorList>
            <person name="King R."/>
        </authorList>
    </citation>
    <scope>NUCLEOTIDE SEQUENCE</scope>
</reference>
<comment type="cofactor">
    <cofactor evidence="1">
        <name>Ca(2+)</name>
        <dbReference type="ChEBI" id="CHEBI:29108"/>
    </cofactor>
</comment>
<dbReference type="InterPro" id="IPR017850">
    <property type="entry name" value="Alkaline_phosphatase_core_sf"/>
</dbReference>
<proteinExistence type="inferred from homology"/>
<dbReference type="GO" id="GO:0008449">
    <property type="term" value="F:N-acetylglucosamine-6-sulfatase activity"/>
    <property type="evidence" value="ECO:0007669"/>
    <property type="project" value="TreeGrafter"/>
</dbReference>
<evidence type="ECO:0000313" key="5">
    <source>
        <dbReference type="Proteomes" id="UP001154078"/>
    </source>
</evidence>
<dbReference type="Pfam" id="PF00884">
    <property type="entry name" value="Sulfatase"/>
    <property type="match status" value="1"/>
</dbReference>
<dbReference type="Proteomes" id="UP001154078">
    <property type="component" value="Chromosome 11"/>
</dbReference>
<feature type="domain" description="Sulfatase N-terminal" evidence="3">
    <location>
        <begin position="17"/>
        <end position="231"/>
    </location>
</feature>
<sequence length="327" mass="37564">MVIRYGSKKSGGTKHIPHGYDWWLALKGNSKYYNYTLSINGTARFFENQYLTDVMSDYAIDFLNQGFIKTSPFFMTLATPACHAPFTPADRHKVCYLNETVVRTPSFNATPYNKHWLLQMKPTSLPENVEILDEIQKNRLQTLLAVDDMVDRVVEKLKDLNVLDNTYIIFTSDNGYHIGQFSQPWDKRQPYQTDIKVPFLISGPKIKKKSLSSFPISSVDILPTILDLANVKTPEKLKIDGKSFKEVLFEKIEKMFQRRVYIEYHGMGSGSTVENQCAVKEKWADPEHLLDGRSQYYVASVLNVPRSKVQRATSVGDIFKRKKTPQN</sequence>
<evidence type="ECO:0000259" key="3">
    <source>
        <dbReference type="Pfam" id="PF00884"/>
    </source>
</evidence>
<dbReference type="OrthoDB" id="96314at2759"/>
<organism evidence="4 5">
    <name type="scientific">Brassicogethes aeneus</name>
    <name type="common">Rape pollen beetle</name>
    <name type="synonym">Meligethes aeneus</name>
    <dbReference type="NCBI Taxonomy" id="1431903"/>
    <lineage>
        <taxon>Eukaryota</taxon>
        <taxon>Metazoa</taxon>
        <taxon>Ecdysozoa</taxon>
        <taxon>Arthropoda</taxon>
        <taxon>Hexapoda</taxon>
        <taxon>Insecta</taxon>
        <taxon>Pterygota</taxon>
        <taxon>Neoptera</taxon>
        <taxon>Endopterygota</taxon>
        <taxon>Coleoptera</taxon>
        <taxon>Polyphaga</taxon>
        <taxon>Cucujiformia</taxon>
        <taxon>Nitidulidae</taxon>
        <taxon>Meligethinae</taxon>
        <taxon>Brassicogethes</taxon>
    </lineage>
</organism>
<evidence type="ECO:0000313" key="4">
    <source>
        <dbReference type="EMBL" id="CAH0549393.1"/>
    </source>
</evidence>
<dbReference type="PANTHER" id="PTHR43108">
    <property type="entry name" value="N-ACETYLGLUCOSAMINE-6-SULFATASE FAMILY MEMBER"/>
    <property type="match status" value="1"/>
</dbReference>
<evidence type="ECO:0000256" key="2">
    <source>
        <dbReference type="ARBA" id="ARBA00008779"/>
    </source>
</evidence>
<dbReference type="GO" id="GO:0005539">
    <property type="term" value="F:glycosaminoglycan binding"/>
    <property type="evidence" value="ECO:0007669"/>
    <property type="project" value="TreeGrafter"/>
</dbReference>